<organism evidence="1 2">
    <name type="scientific">Neophaeococcomyces mojaviensis</name>
    <dbReference type="NCBI Taxonomy" id="3383035"/>
    <lineage>
        <taxon>Eukaryota</taxon>
        <taxon>Fungi</taxon>
        <taxon>Dikarya</taxon>
        <taxon>Ascomycota</taxon>
        <taxon>Pezizomycotina</taxon>
        <taxon>Eurotiomycetes</taxon>
        <taxon>Chaetothyriomycetidae</taxon>
        <taxon>Chaetothyriales</taxon>
        <taxon>Chaetothyriales incertae sedis</taxon>
        <taxon>Neophaeococcomyces</taxon>
    </lineage>
</organism>
<sequence length="506" mass="55831">MGSTSCSYGLAIIGSTAGQPSFFKSLNLEPTPGKPGYDRTASLLGAFNGVNAAGALLGAFSNAYLANRFSRKYTIQIGASILIVGAALCAGSVNVAMFMVARIIAGYGIGILTAVIPMYQAEVSTPETRGALVSVTGIMFAIGYMLSSWIGYGVYFISASGSSSSFPWRFPIAFQAAPAALLLIGSKLLPFSPRWLMQKGRYDEAHDVLRRLHARKNEEHHEQVEKEFYQLRRQTELDQQTRANVSSFEIFKTAPNRRRLLIAGIMMFCNMFTGVLLIANYAVIIFTNLGLSGSVPLLLLAVWTSLSLFGNIFTALFIDKWGRRGFMLTGVGGILVSLICECALQARYVGTDNKAGQRAAVFFIYFFIVFWSSCMDASQFLYLSEIWPTAIRGQGVAAGMVFWYSAQIIILVAGPIALNDIGWKFLLVLIIPTAIYWFLIYFLFPETRQQSLEDINEAFGEKVAVHYHGATEAEEQEYHKAIQQEETRRISLVQEQHVTPGKEVKA</sequence>
<dbReference type="EMBL" id="JAPDRQ010000090">
    <property type="protein sequence ID" value="KAJ9655749.1"/>
    <property type="molecule type" value="Genomic_DNA"/>
</dbReference>
<dbReference type="Proteomes" id="UP001172386">
    <property type="component" value="Unassembled WGS sequence"/>
</dbReference>
<name>A0ACC3A5U4_9EURO</name>
<protein>
    <submittedName>
        <fullName evidence="1">Uncharacterized protein</fullName>
    </submittedName>
</protein>
<accession>A0ACC3A5U4</accession>
<comment type="caution">
    <text evidence="1">The sequence shown here is derived from an EMBL/GenBank/DDBJ whole genome shotgun (WGS) entry which is preliminary data.</text>
</comment>
<evidence type="ECO:0000313" key="2">
    <source>
        <dbReference type="Proteomes" id="UP001172386"/>
    </source>
</evidence>
<keyword evidence="2" id="KW-1185">Reference proteome</keyword>
<gene>
    <name evidence="1" type="ORF">H2198_005455</name>
</gene>
<evidence type="ECO:0000313" key="1">
    <source>
        <dbReference type="EMBL" id="KAJ9655749.1"/>
    </source>
</evidence>
<reference evidence="1" key="1">
    <citation type="submission" date="2022-10" db="EMBL/GenBank/DDBJ databases">
        <title>Culturing micro-colonial fungi from biological soil crusts in the Mojave desert and describing Neophaeococcomyces mojavensis, and introducing the new genera and species Taxawa tesnikishii.</title>
        <authorList>
            <person name="Kurbessoian T."/>
            <person name="Stajich J.E."/>
        </authorList>
    </citation>
    <scope>NUCLEOTIDE SEQUENCE</scope>
    <source>
        <strain evidence="1">JES_112</strain>
    </source>
</reference>
<proteinExistence type="predicted"/>